<sequence>MDGIVTGLLLFIQHIPPVCTEDFLQDRFSSAALLGFAALFLLAAVFVSYKWKQSKGDDESCDAGGREGDDSRQENRTETTAVPQHGNQPISPEEKTPSRKPQEINSPQAVCSPSLKHLVALKRIQRLEDQLTESQVRQGMSKYLPRAARPGLEERGLKPDEELKQTRAELQEFTEVNRQQKEKLQKNLLALEELKATQIKMESKMIEARDLHRQLDHLRFLSKFMAEKEEQLEKQLADLRDQHQQELHEERQRRKEVEEQLEALRKELEIAKVRFYKLVYFVFSLIKISAEFSDSVFPQRKTIGAEDFKCAKENWIQTEI</sequence>
<feature type="coiled-coil region" evidence="1">
    <location>
        <begin position="163"/>
        <end position="197"/>
    </location>
</feature>
<keyword evidence="3" id="KW-0472">Membrane</keyword>
<keyword evidence="1" id="KW-0175">Coiled coil</keyword>
<dbReference type="EMBL" id="JAAVVJ010000001">
    <property type="protein sequence ID" value="KAF7229767.1"/>
    <property type="molecule type" value="Genomic_DNA"/>
</dbReference>
<evidence type="ECO:0000313" key="4">
    <source>
        <dbReference type="EMBL" id="KAF7229766.1"/>
    </source>
</evidence>
<feature type="region of interest" description="Disordered" evidence="2">
    <location>
        <begin position="55"/>
        <end position="109"/>
    </location>
</feature>
<proteinExistence type="predicted"/>
<evidence type="ECO:0000313" key="5">
    <source>
        <dbReference type="EMBL" id="KAF7229767.1"/>
    </source>
</evidence>
<dbReference type="AlphaFoldDB" id="A0A9D2YZZ2"/>
<feature type="transmembrane region" description="Helical" evidence="3">
    <location>
        <begin position="30"/>
        <end position="49"/>
    </location>
</feature>
<accession>A0A9D2YZZ2</accession>
<evidence type="ECO:0000256" key="3">
    <source>
        <dbReference type="SAM" id="Phobius"/>
    </source>
</evidence>
<dbReference type="EMBL" id="JAAVVJ010000001">
    <property type="protein sequence ID" value="KAF7229766.1"/>
    <property type="molecule type" value="Genomic_DNA"/>
</dbReference>
<organism evidence="5 6">
    <name type="scientific">Nothobranchius furzeri</name>
    <name type="common">Turquoise killifish</name>
    <dbReference type="NCBI Taxonomy" id="105023"/>
    <lineage>
        <taxon>Eukaryota</taxon>
        <taxon>Metazoa</taxon>
        <taxon>Chordata</taxon>
        <taxon>Craniata</taxon>
        <taxon>Vertebrata</taxon>
        <taxon>Euteleostomi</taxon>
        <taxon>Actinopterygii</taxon>
        <taxon>Neopterygii</taxon>
        <taxon>Teleostei</taxon>
        <taxon>Neoteleostei</taxon>
        <taxon>Acanthomorphata</taxon>
        <taxon>Ovalentaria</taxon>
        <taxon>Atherinomorphae</taxon>
        <taxon>Cyprinodontiformes</taxon>
        <taxon>Nothobranchiidae</taxon>
        <taxon>Nothobranchius</taxon>
    </lineage>
</organism>
<keyword evidence="3" id="KW-0812">Transmembrane</keyword>
<name>A0A9D2YZZ2_NOTFU</name>
<dbReference type="Proteomes" id="UP000822369">
    <property type="component" value="Chromosome 1"/>
</dbReference>
<feature type="compositionally biased region" description="Basic and acidic residues" evidence="2">
    <location>
        <begin position="92"/>
        <end position="102"/>
    </location>
</feature>
<evidence type="ECO:0000256" key="2">
    <source>
        <dbReference type="SAM" id="MobiDB-lite"/>
    </source>
</evidence>
<feature type="compositionally biased region" description="Basic and acidic residues" evidence="2">
    <location>
        <begin position="55"/>
        <end position="77"/>
    </location>
</feature>
<reference evidence="5" key="1">
    <citation type="submission" date="2020-03" db="EMBL/GenBank/DDBJ databases">
        <title>Intra-Species Differences in Population Size shape Life History and Genome Evolution.</title>
        <authorList>
            <person name="Willemsen D."/>
            <person name="Cui R."/>
            <person name="Valenzano D.R."/>
        </authorList>
    </citation>
    <scope>NUCLEOTIDE SEQUENCE</scope>
    <source>
        <strain evidence="5">GRZ</strain>
        <tissue evidence="5">Whole</tissue>
    </source>
</reference>
<feature type="coiled-coil region" evidence="1">
    <location>
        <begin position="222"/>
        <end position="274"/>
    </location>
</feature>
<evidence type="ECO:0000256" key="1">
    <source>
        <dbReference type="SAM" id="Coils"/>
    </source>
</evidence>
<comment type="caution">
    <text evidence="5">The sequence shown here is derived from an EMBL/GenBank/DDBJ whole genome shotgun (WGS) entry which is preliminary data.</text>
</comment>
<evidence type="ECO:0000313" key="6">
    <source>
        <dbReference type="Proteomes" id="UP000822369"/>
    </source>
</evidence>
<protein>
    <submittedName>
        <fullName evidence="4">Transcript variant X1</fullName>
    </submittedName>
    <submittedName>
        <fullName evidence="5">Transcript variant X2</fullName>
    </submittedName>
</protein>
<feature type="compositionally biased region" description="Polar residues" evidence="2">
    <location>
        <begin position="78"/>
        <end position="90"/>
    </location>
</feature>
<keyword evidence="3" id="KW-1133">Transmembrane helix</keyword>
<gene>
    <name evidence="5" type="ORF">G4P62_003708</name>
</gene>
<dbReference type="KEGG" id="nfu:107376854"/>